<feature type="repeat" description="ANK" evidence="3">
    <location>
        <begin position="1436"/>
        <end position="1468"/>
    </location>
</feature>
<organism evidence="5 6">
    <name type="scientific">Colletotrichum plurivorum</name>
    <dbReference type="NCBI Taxonomy" id="2175906"/>
    <lineage>
        <taxon>Eukaryota</taxon>
        <taxon>Fungi</taxon>
        <taxon>Dikarya</taxon>
        <taxon>Ascomycota</taxon>
        <taxon>Pezizomycotina</taxon>
        <taxon>Sordariomycetes</taxon>
        <taxon>Hypocreomycetidae</taxon>
        <taxon>Glomerellales</taxon>
        <taxon>Glomerellaceae</taxon>
        <taxon>Colletotrichum</taxon>
        <taxon>Colletotrichum orchidearum species complex</taxon>
    </lineage>
</organism>
<dbReference type="Pfam" id="PF13637">
    <property type="entry name" value="Ank_4"/>
    <property type="match status" value="1"/>
</dbReference>
<dbReference type="SUPFAM" id="SSF53474">
    <property type="entry name" value="alpha/beta-Hydrolases"/>
    <property type="match status" value="1"/>
</dbReference>
<keyword evidence="1" id="KW-0677">Repeat</keyword>
<dbReference type="InterPro" id="IPR056884">
    <property type="entry name" value="NPHP3-like_N"/>
</dbReference>
<dbReference type="PANTHER" id="PTHR24198:SF165">
    <property type="entry name" value="ANKYRIN REPEAT-CONTAINING PROTEIN-RELATED"/>
    <property type="match status" value="1"/>
</dbReference>
<keyword evidence="6" id="KW-1185">Reference proteome</keyword>
<feature type="repeat" description="ANK" evidence="3">
    <location>
        <begin position="1029"/>
        <end position="1064"/>
    </location>
</feature>
<dbReference type="EMBL" id="WIGO01000118">
    <property type="protein sequence ID" value="KAF6828709.1"/>
    <property type="molecule type" value="Genomic_DNA"/>
</dbReference>
<sequence length="1959" mass="219281">MVIPNLELVYPHNPHLAPPRWRPLVNLICVHDIGGSPTTTWHHDESGKMWISDPEFLGGFRDTARVWTYGFNSDPAVNMAPASIAFHADELLAMILARYSMGGGGPTIFIAHGIGGVIVKKAVILALNCIEYFNIRDAIAGIVFLDTVHHQTDSEGVLTSVKTIAALSLQKGSSKPSSDETRQYADAIREVNRSFLETLPPEIDMLNFVAARRVKIYLDGTESHKVLIGGTEKASGVVEPTEPDFHDRLRPLPTGKISFAFGRDLSSIVRAYWADDDQGLLRLIKEGLLSTTSLDFGKAAQFKVLIPRSRCTDKARSTENASASSAAAPGRTEWDLFSVVVGQKGRRLIQSLGSWDDIHMGHDVNPMPGTCAWIQNHSFFVEWSKSNATEDFYLYGSAGCGKTHLAKSVANHLGWTDGRQTDDIVLPFFCNVSATGNKRPPVLEYAVKSIFSSRPLWYGGLGPQYQHPDAGGKLTMASLFNILRELMARPQMARGRPKMTKVFLIIDGIDECDTGFTRELLQLVSSLVNHPSAGSSPPPPVGMGPPLPPNQVYPRETVKFKFFFTYTPNEIMSLASVGATRVRMKDEDIRNDIGKYVDKAVEDMSTVKSNKDPPVVVASAIKKSADSFFLFAKYAMEDAISTDKEREYGYSMSRRPLPCPEKLGQYYDHDLLPLFQSVANEEYAVSALMVILQAQSFVSGLMVRDALVCMHGDPQLKFIDIQSILMHRCPRLLKAGEDFQVYPIHPSLHEHFRSHISEEEQNVNMASLCLKYLSQPIFGDGIAVKEIAKKHPFYMYAAFNWQEHVRLSGDIRLKLVPQLRDFFSSASYTTWCEYAEGPFDRPYVIIPPVIALVDANASDMAGLVEQDVMYEVKLETYPWKDSIWGWLWEVKWKMNRKMPKLAKFIDSFRSQDHHFATDPFGLSPLMHAAKFPSGMPEMVSYFAQWPSTINRRDPVIGATALMFFCRHIRSSDPIIIAKIVSTLVDAGADVNISTFRGETPLWLACNNGNPMVARELLRAGADPNISDKDGSTPLHQAIRGSGPGAFEITRELIFYGADLDIKFAHYDMQTPLTACIVDMQFDVFMLLVENIDNINQIDDGGFGAIHFLVQPKYSDWLPHLLSRPDLDLELLTDSVAKNGSPARQTALSFAIAEENFTAVKMLLEAGASPCRHPKSTDRTPLYIAVDFAKTGREDSSEDGKDRTGNLDIAELLLAYQTPINIIDHHVKFPKSALMKAVSRGKYSMVELLLKHSADPTLEEAYDLPGSLIAAVEKGDVDILRLLLENSIPPTIDYVPKDYNHILVEAMNKDVELVQVLLDHGADTKRFLSPGDSRTPLQSAAQEGNLALCKLLVDREPGLVNYQNQQGLVCETPLNIAAREGHIEVVRYLLEVGAEPDLQSNHYRETPLWSACSRGRVKIAKLLHEKAPDTIYTPSYDGETPLIVACAAGALDLVKVLLQNGADMTSRCSTYESCIAKAFSRNGAPAYKIVQVLIEHGLGVDNVVSSLGYSVLGEACRRGDVPTVRLLLEKGADPGKGQREPGRDEAEVRWKSAARVAVHHRKIEALKELLAHPKAGEFIGSTDYYGDTILHATAALTKAGGFAGEVQKACERIKAETGVDHFGEMLRTKNFKFKTPIDVALGRRHAPVTGRALDNVDEIISRYISELVAAPERTAHEHHHLVRDLARLLLGRHGHDEQAARLVQTYIVEEWIKEKEEQFEETVYCGYYCDECDGEEVGSRREEETLYFCRYCDFNIATCCFEGYKGVHRLVAVPVVMERRILDLNSLEFMGVLEELRRWFIKGKARAEESPVLDIFEADPESEATTLSLAFLHALGYLEFRRRAWSPYLPLSPKISRRIEPWDRLIGDERRGFQEWVWRGEMYPWRLRAELEYFVEGGRRTAYRDLEVVEMELVLVDVGRLFRGPRVPVMRDVEVRPRVVVERRREGVDAFSDDEEEIFD</sequence>
<dbReference type="SMART" id="SM00248">
    <property type="entry name" value="ANK"/>
    <property type="match status" value="16"/>
</dbReference>
<feature type="repeat" description="ANK" evidence="3">
    <location>
        <begin position="1368"/>
        <end position="1400"/>
    </location>
</feature>
<dbReference type="SUPFAM" id="SSF140860">
    <property type="entry name" value="Pseudo ankyrin repeat-like"/>
    <property type="match status" value="1"/>
</dbReference>
<evidence type="ECO:0000313" key="6">
    <source>
        <dbReference type="Proteomes" id="UP000654918"/>
    </source>
</evidence>
<feature type="repeat" description="ANK" evidence="3">
    <location>
        <begin position="1228"/>
        <end position="1260"/>
    </location>
</feature>
<name>A0A8H6NCX9_9PEZI</name>
<dbReference type="SUPFAM" id="SSF48403">
    <property type="entry name" value="Ankyrin repeat"/>
    <property type="match status" value="2"/>
</dbReference>
<reference evidence="5" key="1">
    <citation type="journal article" date="2020" name="Phytopathology">
        <title>Genome Sequence Resources of Colletotrichum truncatum, C. plurivorum, C. musicola, and C. sojae: Four Species Pathogenic to Soybean (Glycine max).</title>
        <authorList>
            <person name="Rogerio F."/>
            <person name="Boufleur T.R."/>
            <person name="Ciampi-Guillardi M."/>
            <person name="Sukno S.A."/>
            <person name="Thon M.R."/>
            <person name="Massola Junior N.S."/>
            <person name="Baroncelli R."/>
        </authorList>
    </citation>
    <scope>NUCLEOTIDE SEQUENCE</scope>
    <source>
        <strain evidence="5">LFN00145</strain>
    </source>
</reference>
<dbReference type="InterPro" id="IPR029058">
    <property type="entry name" value="AB_hydrolase_fold"/>
</dbReference>
<evidence type="ECO:0000256" key="3">
    <source>
        <dbReference type="PROSITE-ProRule" id="PRU00023"/>
    </source>
</evidence>
<comment type="caution">
    <text evidence="5">The sequence shown here is derived from an EMBL/GenBank/DDBJ whole genome shotgun (WGS) entry which is preliminary data.</text>
</comment>
<dbReference type="SUPFAM" id="SSF52540">
    <property type="entry name" value="P-loop containing nucleoside triphosphate hydrolases"/>
    <property type="match status" value="1"/>
</dbReference>
<dbReference type="PANTHER" id="PTHR24198">
    <property type="entry name" value="ANKYRIN REPEAT AND PROTEIN KINASE DOMAIN-CONTAINING PROTEIN"/>
    <property type="match status" value="1"/>
</dbReference>
<dbReference type="Gene3D" id="1.25.40.20">
    <property type="entry name" value="Ankyrin repeat-containing domain"/>
    <property type="match status" value="4"/>
</dbReference>
<evidence type="ECO:0000256" key="2">
    <source>
        <dbReference type="ARBA" id="ARBA00023043"/>
    </source>
</evidence>
<dbReference type="Gene3D" id="3.40.50.300">
    <property type="entry name" value="P-loop containing nucleotide triphosphate hydrolases"/>
    <property type="match status" value="1"/>
</dbReference>
<proteinExistence type="predicted"/>
<accession>A0A8H6NCX9</accession>
<dbReference type="PROSITE" id="PS50088">
    <property type="entry name" value="ANK_REPEAT"/>
    <property type="match status" value="6"/>
</dbReference>
<dbReference type="Proteomes" id="UP000654918">
    <property type="component" value="Unassembled WGS sequence"/>
</dbReference>
<dbReference type="InterPro" id="IPR002110">
    <property type="entry name" value="Ankyrin_rpt"/>
</dbReference>
<dbReference type="PROSITE" id="PS50297">
    <property type="entry name" value="ANK_REP_REGION"/>
    <property type="match status" value="5"/>
</dbReference>
<evidence type="ECO:0000313" key="5">
    <source>
        <dbReference type="EMBL" id="KAF6828709.1"/>
    </source>
</evidence>
<dbReference type="InterPro" id="IPR036770">
    <property type="entry name" value="Ankyrin_rpt-contain_sf"/>
</dbReference>
<gene>
    <name evidence="5" type="ORF">CPLU01_08371</name>
</gene>
<keyword evidence="2 3" id="KW-0040">ANK repeat</keyword>
<evidence type="ECO:0000259" key="4">
    <source>
        <dbReference type="Pfam" id="PF24883"/>
    </source>
</evidence>
<evidence type="ECO:0000256" key="1">
    <source>
        <dbReference type="ARBA" id="ARBA00022737"/>
    </source>
</evidence>
<feature type="repeat" description="ANK" evidence="3">
    <location>
        <begin position="996"/>
        <end position="1028"/>
    </location>
</feature>
<dbReference type="Pfam" id="PF24883">
    <property type="entry name" value="NPHP3_N"/>
    <property type="match status" value="1"/>
</dbReference>
<protein>
    <submittedName>
        <fullName evidence="5">Ankyrin unc44</fullName>
    </submittedName>
</protein>
<feature type="domain" description="Nephrocystin 3-like N-terminal" evidence="4">
    <location>
        <begin position="369"/>
        <end position="530"/>
    </location>
</feature>
<feature type="repeat" description="ANK" evidence="3">
    <location>
        <begin position="1506"/>
        <end position="1538"/>
    </location>
</feature>
<dbReference type="Pfam" id="PF12796">
    <property type="entry name" value="Ank_2"/>
    <property type="match status" value="3"/>
</dbReference>
<dbReference type="InterPro" id="IPR027417">
    <property type="entry name" value="P-loop_NTPase"/>
</dbReference>